<sequence>MQKHPFRLARRSASMLFAGAMLAGCSATAPGAADGNDTPSQRYGAIEFRPCTLTTVGASANVEAQCGTLQVPEDRAHPEGRRIDLRIAWLESDDSGNSQPDPVFFLAGGPGQAASEVAVIVDTALRQVRKQRDVFLIDQRGTGGSNPLSCLGADSKVLQMDEDAAPSEALLRDYAQQCASSLQGRADARFYTTAEAIADLDAVRQALGADKLNLVGGSYGTRVAQRYAIAYPQHTRSLVIDGVVPNDLVVGGEFANTFDNAITLQSVQCRKDAACSKRFPVDTRTQLRSVVDTLRRTPVTVDYRDPGTNAPRQDVLTPDSVVGLAFAFSYVPEYSSLLPLVLDEAAQGRYAPLASLARGATRSMDFQINRGMQWSVICSEDAPRYQAPATSDDDLFGPEAARAFFAACPVWPHQPAAATLTAPLKSELPVLLLSGELDPVTPPRYAEQVLKGLPNGRALVARGQGHGTLTAGCMPRLLGQFIDANEAKALDASCLDTLSHVPAFTSFNGWTP</sequence>
<evidence type="ECO:0000313" key="6">
    <source>
        <dbReference type="EMBL" id="KAA9002249.1"/>
    </source>
</evidence>
<evidence type="ECO:0000259" key="4">
    <source>
        <dbReference type="Pfam" id="PF00561"/>
    </source>
</evidence>
<dbReference type="InterPro" id="IPR050266">
    <property type="entry name" value="AB_hydrolase_sf"/>
</dbReference>
<evidence type="ECO:0000256" key="2">
    <source>
        <dbReference type="ARBA" id="ARBA00022801"/>
    </source>
</evidence>
<dbReference type="InterPro" id="IPR013595">
    <property type="entry name" value="Pept_S33_TAP-like_C"/>
</dbReference>
<dbReference type="Proteomes" id="UP000326367">
    <property type="component" value="Unassembled WGS sequence"/>
</dbReference>
<dbReference type="EMBL" id="VYKI01000004">
    <property type="protein sequence ID" value="KAA9002249.1"/>
    <property type="molecule type" value="Genomic_DNA"/>
</dbReference>
<feature type="domain" description="AB hydrolase-1" evidence="4">
    <location>
        <begin position="102"/>
        <end position="243"/>
    </location>
</feature>
<dbReference type="Pfam" id="PF00561">
    <property type="entry name" value="Abhydrolase_1"/>
    <property type="match status" value="1"/>
</dbReference>
<dbReference type="RefSeq" id="WP_150453764.1">
    <property type="nucleotide sequence ID" value="NZ_VYKI01000004.1"/>
</dbReference>
<evidence type="ECO:0000259" key="5">
    <source>
        <dbReference type="Pfam" id="PF08386"/>
    </source>
</evidence>
<accession>A0ABQ6T3M1</accession>
<dbReference type="PRINTS" id="PR00793">
    <property type="entry name" value="PROAMNOPTASE"/>
</dbReference>
<dbReference type="Pfam" id="PF08386">
    <property type="entry name" value="Abhydrolase_4"/>
    <property type="match status" value="1"/>
</dbReference>
<dbReference type="Gene3D" id="3.40.50.1820">
    <property type="entry name" value="alpha/beta hydrolase"/>
    <property type="match status" value="1"/>
</dbReference>
<dbReference type="GO" id="GO:0016787">
    <property type="term" value="F:hydrolase activity"/>
    <property type="evidence" value="ECO:0007669"/>
    <property type="project" value="UniProtKB-KW"/>
</dbReference>
<organism evidence="6 7">
    <name type="scientific">Stenotrophomonas cyclobalanopsidis</name>
    <dbReference type="NCBI Taxonomy" id="2771362"/>
    <lineage>
        <taxon>Bacteria</taxon>
        <taxon>Pseudomonadati</taxon>
        <taxon>Pseudomonadota</taxon>
        <taxon>Gammaproteobacteria</taxon>
        <taxon>Lysobacterales</taxon>
        <taxon>Lysobacteraceae</taxon>
        <taxon>Stenotrophomonas</taxon>
    </lineage>
</organism>
<dbReference type="InterPro" id="IPR002410">
    <property type="entry name" value="Peptidase_S33"/>
</dbReference>
<dbReference type="SUPFAM" id="SSF53474">
    <property type="entry name" value="alpha/beta-Hydrolases"/>
    <property type="match status" value="1"/>
</dbReference>
<feature type="domain" description="Peptidase S33 tripeptidyl aminopeptidase-like C-terminal" evidence="5">
    <location>
        <begin position="396"/>
        <end position="494"/>
    </location>
</feature>
<keyword evidence="3" id="KW-0732">Signal</keyword>
<feature type="chain" id="PRO_5046341011" evidence="3">
    <location>
        <begin position="24"/>
        <end position="512"/>
    </location>
</feature>
<proteinExistence type="inferred from homology"/>
<dbReference type="InterPro" id="IPR000073">
    <property type="entry name" value="AB_hydrolase_1"/>
</dbReference>
<comment type="caution">
    <text evidence="6">The sequence shown here is derived from an EMBL/GenBank/DDBJ whole genome shotgun (WGS) entry which is preliminary data.</text>
</comment>
<comment type="similarity">
    <text evidence="1">Belongs to the peptidase S33 family.</text>
</comment>
<name>A0ABQ6T3M1_9GAMM</name>
<evidence type="ECO:0000256" key="1">
    <source>
        <dbReference type="ARBA" id="ARBA00010088"/>
    </source>
</evidence>
<keyword evidence="2 6" id="KW-0378">Hydrolase</keyword>
<keyword evidence="7" id="KW-1185">Reference proteome</keyword>
<protein>
    <submittedName>
        <fullName evidence="6">Alpha/beta hydrolase</fullName>
    </submittedName>
</protein>
<dbReference type="PROSITE" id="PS51257">
    <property type="entry name" value="PROKAR_LIPOPROTEIN"/>
    <property type="match status" value="1"/>
</dbReference>
<evidence type="ECO:0000256" key="3">
    <source>
        <dbReference type="SAM" id="SignalP"/>
    </source>
</evidence>
<evidence type="ECO:0000313" key="7">
    <source>
        <dbReference type="Proteomes" id="UP000326367"/>
    </source>
</evidence>
<reference evidence="6 7" key="1">
    <citation type="journal article" date="2020" name="Antonie Van Leeuwenhoek">
        <title>Stenotrophomonas cyclobalanopsidis sp. nov., isolated from the leaf spot disease of Cyclobalanopsis patelliformis.</title>
        <authorList>
            <person name="Bian D.R."/>
            <person name="Xue H."/>
            <person name="Piao C.G."/>
            <person name="Li Y."/>
        </authorList>
    </citation>
    <scope>NUCLEOTIDE SEQUENCE [LARGE SCALE GENOMIC DNA]</scope>
    <source>
        <strain evidence="6 7">TPQG1-4</strain>
    </source>
</reference>
<gene>
    <name evidence="6" type="ORF">FJU31_05080</name>
</gene>
<feature type="signal peptide" evidence="3">
    <location>
        <begin position="1"/>
        <end position="23"/>
    </location>
</feature>
<dbReference type="InterPro" id="IPR029058">
    <property type="entry name" value="AB_hydrolase_fold"/>
</dbReference>
<dbReference type="PANTHER" id="PTHR43798">
    <property type="entry name" value="MONOACYLGLYCEROL LIPASE"/>
    <property type="match status" value="1"/>
</dbReference>
<dbReference type="PANTHER" id="PTHR43798:SF27">
    <property type="entry name" value="HYDROLASE ALPHA_BETA HYDROLASE FOLD FAMILY"/>
    <property type="match status" value="1"/>
</dbReference>